<dbReference type="EMBL" id="MPAF01000063">
    <property type="protein sequence ID" value="OOK24568.1"/>
    <property type="molecule type" value="Genomic_DNA"/>
</dbReference>
<protein>
    <submittedName>
        <fullName evidence="3 4">Integrating conjugative element protein</fullName>
    </submittedName>
</protein>
<feature type="compositionally biased region" description="Low complexity" evidence="1">
    <location>
        <begin position="24"/>
        <end position="47"/>
    </location>
</feature>
<dbReference type="InterPro" id="IPR022293">
    <property type="entry name" value="Integrating-conj_element"/>
</dbReference>
<feature type="region of interest" description="Disordered" evidence="1">
    <location>
        <begin position="24"/>
        <end position="51"/>
    </location>
</feature>
<feature type="chain" id="PRO_5014068419" evidence="2">
    <location>
        <begin position="20"/>
        <end position="239"/>
    </location>
</feature>
<name>A0A1V3VTC2_ECOLX</name>
<accession>A0A1V3VTC2</accession>
<reference evidence="3 6" key="2">
    <citation type="submission" date="2019-05" db="EMBL/GenBank/DDBJ databases">
        <authorList>
            <consortium name="NARMS: The National Antimicrobial Resistance Monitoring System"/>
        </authorList>
    </citation>
    <scope>NUCLEOTIDE SEQUENCE [LARGE SCALE GENOMIC DNA]</scope>
    <source>
        <strain evidence="3 6">CVM N18EC122</strain>
    </source>
</reference>
<dbReference type="Proteomes" id="UP000532204">
    <property type="component" value="Unassembled WGS sequence"/>
</dbReference>
<evidence type="ECO:0000256" key="2">
    <source>
        <dbReference type="SAM" id="SignalP"/>
    </source>
</evidence>
<evidence type="ECO:0000313" key="4">
    <source>
        <dbReference type="EMBL" id="OOK24568.1"/>
    </source>
</evidence>
<dbReference type="NCBIfam" id="TIGR03759">
    <property type="entry name" value="conj_TIGR03759"/>
    <property type="match status" value="1"/>
</dbReference>
<feature type="signal peptide" evidence="2">
    <location>
        <begin position="1"/>
        <end position="19"/>
    </location>
</feature>
<dbReference type="EMBL" id="AASEBA010000072">
    <property type="protein sequence ID" value="EFC9752176.1"/>
    <property type="molecule type" value="Genomic_DNA"/>
</dbReference>
<dbReference type="RefSeq" id="WP_000769741.1">
    <property type="nucleotide sequence ID" value="NZ_JAAVLH010000076.1"/>
</dbReference>
<keyword evidence="2" id="KW-0732">Signal</keyword>
<gene>
    <name evidence="4" type="ORF">BMT91_22905</name>
    <name evidence="3" type="ORF">E6D34_23590</name>
</gene>
<evidence type="ECO:0000313" key="3">
    <source>
        <dbReference type="EMBL" id="EFC9752176.1"/>
    </source>
</evidence>
<reference evidence="4 5" key="1">
    <citation type="submission" date="2016-10" db="EMBL/GenBank/DDBJ databases">
        <title>Whole genome sequences of antibiotic resistant commensal Escherichia coli from healthy Australian adults.</title>
        <authorList>
            <person name="Moran R.A."/>
            <person name="Anantham S."/>
            <person name="Nigro S.J."/>
            <person name="Holt K.E."/>
            <person name="Hall R.M."/>
        </authorList>
    </citation>
    <scope>NUCLEOTIDE SEQUENCE [LARGE SCALE GENOMIC DNA]</scope>
    <source>
        <strain evidence="4 5">2.3-R4</strain>
    </source>
</reference>
<organism evidence="3 6">
    <name type="scientific">Escherichia coli</name>
    <dbReference type="NCBI Taxonomy" id="562"/>
    <lineage>
        <taxon>Bacteria</taxon>
        <taxon>Pseudomonadati</taxon>
        <taxon>Pseudomonadota</taxon>
        <taxon>Gammaproteobacteria</taxon>
        <taxon>Enterobacterales</taxon>
        <taxon>Enterobacteriaceae</taxon>
        <taxon>Escherichia</taxon>
    </lineage>
</organism>
<proteinExistence type="predicted"/>
<evidence type="ECO:0000256" key="1">
    <source>
        <dbReference type="SAM" id="MobiDB-lite"/>
    </source>
</evidence>
<comment type="caution">
    <text evidence="3">The sequence shown here is derived from an EMBL/GenBank/DDBJ whole genome shotgun (WGS) entry which is preliminary data.</text>
</comment>
<evidence type="ECO:0000313" key="5">
    <source>
        <dbReference type="Proteomes" id="UP000188855"/>
    </source>
</evidence>
<sequence>MKLKSLSLALMLLSLQGMAAVQESTQQGTRTSSSSQVSTTTQELQQQAGQWGLSEEDYRRYRTLMEGPRGIQSPGLDPLTVLGIEARTDAERRVLAEKWVKAEYERTEKELAFQREVNAAWKRLYPGVMPVSLGNSAGIARDTGGRLALFVRSKDCSTCDARLAAVLSSGRQVDIYLVDSQGNDEKLRQWAREHSIPADRVRSRHITLNHDGGRWLRFGEGRMPVVLQQGADGWRVAAF</sequence>
<dbReference type="AlphaFoldDB" id="A0A1V3VTC2"/>
<dbReference type="Proteomes" id="UP000188855">
    <property type="component" value="Unassembled WGS sequence"/>
</dbReference>
<evidence type="ECO:0000313" key="6">
    <source>
        <dbReference type="Proteomes" id="UP000532204"/>
    </source>
</evidence>